<dbReference type="Pfam" id="PF10604">
    <property type="entry name" value="Polyketide_cyc2"/>
    <property type="match status" value="1"/>
</dbReference>
<dbReference type="EMBL" id="BAABAH010000010">
    <property type="protein sequence ID" value="GAA3825710.1"/>
    <property type="molecule type" value="Genomic_DNA"/>
</dbReference>
<reference evidence="2" key="1">
    <citation type="journal article" date="2019" name="Int. J. Syst. Evol. Microbiol.">
        <title>The Global Catalogue of Microorganisms (GCM) 10K type strain sequencing project: providing services to taxonomists for standard genome sequencing and annotation.</title>
        <authorList>
            <consortium name="The Broad Institute Genomics Platform"/>
            <consortium name="The Broad Institute Genome Sequencing Center for Infectious Disease"/>
            <person name="Wu L."/>
            <person name="Ma J."/>
        </authorList>
    </citation>
    <scope>NUCLEOTIDE SEQUENCE [LARGE SCALE GENOMIC DNA]</scope>
    <source>
        <strain evidence="2">JCM 16953</strain>
    </source>
</reference>
<accession>A0ABP7ISD7</accession>
<evidence type="ECO:0008006" key="3">
    <source>
        <dbReference type="Google" id="ProtNLM"/>
    </source>
</evidence>
<sequence length="183" mass="20137">MFDRIAPTSAETAAAMPGDDVVPHADVTMDRAFTLEAAPEQVWPWLAQLGKWRAGWYLPSSVERLVPRSRRGLRHLDERFQELAVGDVIPDYGGRDATFEVVQIDPPHALVYRSVRGRMHVSWAITLEAVGPATRIRLRLRLGPVKRTWLAGTGGELFDALTIAGLAAGLAERVPPAPRVGRS</sequence>
<protein>
    <recommendedName>
        <fullName evidence="3">SRPBCC family protein</fullName>
    </recommendedName>
</protein>
<dbReference type="Proteomes" id="UP001501821">
    <property type="component" value="Unassembled WGS sequence"/>
</dbReference>
<dbReference type="SUPFAM" id="SSF55961">
    <property type="entry name" value="Bet v1-like"/>
    <property type="match status" value="1"/>
</dbReference>
<proteinExistence type="predicted"/>
<evidence type="ECO:0000313" key="1">
    <source>
        <dbReference type="EMBL" id="GAA3825710.1"/>
    </source>
</evidence>
<dbReference type="Gene3D" id="3.30.530.20">
    <property type="match status" value="1"/>
</dbReference>
<organism evidence="1 2">
    <name type="scientific">Nocardioides panacisoli</name>
    <dbReference type="NCBI Taxonomy" id="627624"/>
    <lineage>
        <taxon>Bacteria</taxon>
        <taxon>Bacillati</taxon>
        <taxon>Actinomycetota</taxon>
        <taxon>Actinomycetes</taxon>
        <taxon>Propionibacteriales</taxon>
        <taxon>Nocardioidaceae</taxon>
        <taxon>Nocardioides</taxon>
    </lineage>
</organism>
<dbReference type="InterPro" id="IPR023393">
    <property type="entry name" value="START-like_dom_sf"/>
</dbReference>
<dbReference type="InterPro" id="IPR019587">
    <property type="entry name" value="Polyketide_cyclase/dehydratase"/>
</dbReference>
<evidence type="ECO:0000313" key="2">
    <source>
        <dbReference type="Proteomes" id="UP001501821"/>
    </source>
</evidence>
<dbReference type="RefSeq" id="WP_344776621.1">
    <property type="nucleotide sequence ID" value="NZ_BAABAH010000010.1"/>
</dbReference>
<gene>
    <name evidence="1" type="ORF">GCM10022242_28820</name>
</gene>
<comment type="caution">
    <text evidence="1">The sequence shown here is derived from an EMBL/GenBank/DDBJ whole genome shotgun (WGS) entry which is preliminary data.</text>
</comment>
<keyword evidence="2" id="KW-1185">Reference proteome</keyword>
<name>A0ABP7ISD7_9ACTN</name>